<keyword evidence="1" id="KW-0732">Signal</keyword>
<evidence type="ECO:0000256" key="1">
    <source>
        <dbReference type="ARBA" id="ARBA00022729"/>
    </source>
</evidence>
<dbReference type="STRING" id="1236989.JCM15548_13033"/>
<dbReference type="InterPro" id="IPR008929">
    <property type="entry name" value="Chondroitin_lyas"/>
</dbReference>
<dbReference type="SMART" id="SM00560">
    <property type="entry name" value="LamGL"/>
    <property type="match status" value="1"/>
</dbReference>
<dbReference type="GO" id="GO:0016829">
    <property type="term" value="F:lyase activity"/>
    <property type="evidence" value="ECO:0007669"/>
    <property type="project" value="UniProtKB-KW"/>
</dbReference>
<keyword evidence="3" id="KW-0456">Lyase</keyword>
<evidence type="ECO:0000256" key="3">
    <source>
        <dbReference type="ARBA" id="ARBA00023239"/>
    </source>
</evidence>
<dbReference type="InterPro" id="IPR006558">
    <property type="entry name" value="LamG-like"/>
</dbReference>
<dbReference type="InterPro" id="IPR013320">
    <property type="entry name" value="ConA-like_dom_sf"/>
</dbReference>
<comment type="caution">
    <text evidence="5">The sequence shown here is derived from an EMBL/GenBank/DDBJ whole genome shotgun (WGS) entry which is preliminary data.</text>
</comment>
<name>A0A0E9LYR0_9BACT</name>
<dbReference type="Proteomes" id="UP000032900">
    <property type="component" value="Unassembled WGS sequence"/>
</dbReference>
<dbReference type="SUPFAM" id="SSF48230">
    <property type="entry name" value="Chondroitin AC/alginate lyase"/>
    <property type="match status" value="1"/>
</dbReference>
<dbReference type="EMBL" id="BAZW01000028">
    <property type="protein sequence ID" value="GAO30727.1"/>
    <property type="molecule type" value="Genomic_DNA"/>
</dbReference>
<dbReference type="Pfam" id="PF18962">
    <property type="entry name" value="Por_Secre_tail"/>
    <property type="match status" value="1"/>
</dbReference>
<reference evidence="5 6" key="1">
    <citation type="journal article" date="2015" name="Microbes Environ.">
        <title>Distribution and evolution of nitrogen fixation genes in the phylum bacteroidetes.</title>
        <authorList>
            <person name="Inoue J."/>
            <person name="Oshima K."/>
            <person name="Suda W."/>
            <person name="Sakamoto M."/>
            <person name="Iino T."/>
            <person name="Noda S."/>
            <person name="Hongoh Y."/>
            <person name="Hattori M."/>
            <person name="Ohkuma M."/>
        </authorList>
    </citation>
    <scope>NUCLEOTIDE SEQUENCE [LARGE SCALE GENOMIC DNA]</scope>
    <source>
        <strain evidence="5">JCM 15548</strain>
    </source>
</reference>
<sequence length="991" mass="109737">MGINENIMNKSLLFLLVCYLFINPELYSQGFIHPGLLHKEEDFERIKSQLAEGHPAVVQGYENLKANEWSQSNVGTWPTETIKRGIAGDENYMNAARGAAAAYQNALRWKISGEQAHADRAVYILNAWASTCTGIHGNTNMSLASGIYGYEFANAAELMRDYEGWERSDFKKFQEFMMRVFYPTAIDFLKRRHDTWGRGFPGHYWANWGLCNALTVMSIGVLCDDVFVYNQGVSFYKYDKVGTFTENRESPVENDGLNEFLGNLVPILYADERGPFGFLGQCQESGRDQGHSTMSMGLAVDISQTGWNQGDDLFAHMDNRLVAGLEYVAAYNSGVDELPWAEYRYRSVGTAAHLAWIQTWNNEHARGQFRPYWDRVIGHYSGIKGIVMPFSEDMSNLVVADAGGSGGTSGGYDHLGYSTLTSTRPAVTTDMAPTTIHSTINYQGETVERGELMNVVPGSALKFIPVLPDGEVDTGIWEWNTGVTGKDLEITADSSGLYRVYYTNSRGITSTQLFSVAVDGDAWPDAYTTFIKVDGEIVNDSTITVPQFSQFELRVESSSRQSTYEWSTGETSPAIFVEVDNTDQIISVVGTNQAGVEVQINFHIKVGNVGPGYTVNNGPIQNGSQVVVLAGQSLELIPVLKPGVEGGTWTWSDGSKDATKGLDNVEASSEISVSYAYEGEVYTVDYQIFVLPFAGAHGYWPMDEDEGNVVHDIWAGKDALMNLGGWTNGMANSCISLMGYSTSYIQLPTGFISSLDDFTIAIWVKPDALESWSRVWDFGRGTDFNMFLTASAEGNNNSFRFAIKAGGAEEQINTSHVLEMGKWSHLTVTRTGNVGVMYLNGEEVGRNPNMTLFPSDLGLTDQNYLGKSQWPDPMFKGAVDELRIYSRALSQSEVEAVKNHALVGTKTEKMVEMDWKFFPNPVKNKLMLELGHGPAAEVEINVMDISGSTRVLEVKQEAQHLIVDMRELPAGIYFIEILSNEARLVKKVVKK</sequence>
<keyword evidence="6" id="KW-1185">Reference proteome</keyword>
<dbReference type="InterPro" id="IPR026444">
    <property type="entry name" value="Secre_tail"/>
</dbReference>
<evidence type="ECO:0000259" key="4">
    <source>
        <dbReference type="SMART" id="SM00560"/>
    </source>
</evidence>
<dbReference type="AlphaFoldDB" id="A0A0E9LYR0"/>
<dbReference type="SUPFAM" id="SSF49899">
    <property type="entry name" value="Concanavalin A-like lectins/glucanases"/>
    <property type="match status" value="1"/>
</dbReference>
<organism evidence="5 6">
    <name type="scientific">Geofilum rubicundum JCM 15548</name>
    <dbReference type="NCBI Taxonomy" id="1236989"/>
    <lineage>
        <taxon>Bacteria</taxon>
        <taxon>Pseudomonadati</taxon>
        <taxon>Bacteroidota</taxon>
        <taxon>Bacteroidia</taxon>
        <taxon>Marinilabiliales</taxon>
        <taxon>Marinilabiliaceae</taxon>
        <taxon>Geofilum</taxon>
    </lineage>
</organism>
<protein>
    <recommendedName>
        <fullName evidence="4">LamG-like jellyroll fold domain-containing protein</fullName>
    </recommendedName>
</protein>
<evidence type="ECO:0000313" key="5">
    <source>
        <dbReference type="EMBL" id="GAO30727.1"/>
    </source>
</evidence>
<dbReference type="Gene3D" id="2.60.120.200">
    <property type="match status" value="1"/>
</dbReference>
<dbReference type="GO" id="GO:0042597">
    <property type="term" value="C:periplasmic space"/>
    <property type="evidence" value="ECO:0007669"/>
    <property type="project" value="InterPro"/>
</dbReference>
<evidence type="ECO:0000313" key="6">
    <source>
        <dbReference type="Proteomes" id="UP000032900"/>
    </source>
</evidence>
<gene>
    <name evidence="5" type="ORF">JCM15548_13033</name>
</gene>
<keyword evidence="2" id="KW-1015">Disulfide bond</keyword>
<dbReference type="InterPro" id="IPR008397">
    <property type="entry name" value="Alginate_lyase_dom"/>
</dbReference>
<proteinExistence type="predicted"/>
<feature type="domain" description="LamG-like jellyroll fold" evidence="4">
    <location>
        <begin position="756"/>
        <end position="892"/>
    </location>
</feature>
<dbReference type="GO" id="GO:0004553">
    <property type="term" value="F:hydrolase activity, hydrolyzing O-glycosyl compounds"/>
    <property type="evidence" value="ECO:0007669"/>
    <property type="project" value="UniProtKB-ARBA"/>
</dbReference>
<dbReference type="Gene3D" id="1.50.10.100">
    <property type="entry name" value="Chondroitin AC/alginate lyase"/>
    <property type="match status" value="1"/>
</dbReference>
<dbReference type="OrthoDB" id="222550at2"/>
<accession>A0A0E9LYR0</accession>
<dbReference type="NCBIfam" id="TIGR04183">
    <property type="entry name" value="Por_Secre_tail"/>
    <property type="match status" value="1"/>
</dbReference>
<evidence type="ECO:0000256" key="2">
    <source>
        <dbReference type="ARBA" id="ARBA00023157"/>
    </source>
</evidence>
<dbReference type="GO" id="GO:0005975">
    <property type="term" value="P:carbohydrate metabolic process"/>
    <property type="evidence" value="ECO:0007669"/>
    <property type="project" value="UniProtKB-ARBA"/>
</dbReference>
<dbReference type="Pfam" id="PF13385">
    <property type="entry name" value="Laminin_G_3"/>
    <property type="match status" value="1"/>
</dbReference>
<dbReference type="Pfam" id="PF05426">
    <property type="entry name" value="Alginate_lyase"/>
    <property type="match status" value="1"/>
</dbReference>